<protein>
    <submittedName>
        <fullName evidence="4">Site-specific integrase</fullName>
    </submittedName>
</protein>
<evidence type="ECO:0000256" key="1">
    <source>
        <dbReference type="ARBA" id="ARBA00022908"/>
    </source>
</evidence>
<keyword evidence="1" id="KW-0229">DNA integration</keyword>
<dbReference type="EMBL" id="BAABFO010000001">
    <property type="protein sequence ID" value="GAA4321708.1"/>
    <property type="molecule type" value="Genomic_DNA"/>
</dbReference>
<evidence type="ECO:0000313" key="5">
    <source>
        <dbReference type="Proteomes" id="UP001501671"/>
    </source>
</evidence>
<sequence>MPSYRKRGDTWRAEIMRHGRRESATFPTKREAQEWATRREAELAAVRGGKVIRRTLAEVMQKYAEEVSPGKAGERWERTRIAAISRDPLAEMTMQDIGPADLAAWRDRRLAGTADTPAVKGATVLRDIALLRAIWRRARMGEWRFVDHDPWPDVEKPADSRARTTTFQPGQAERIVEALGYEGGTPADKRQQAAVALLLALETAMRAGELLALRWEYVHLDRRVAHLPATKNGDPRDVPLSRCAVELLEAMQGVDEERVFTLSSALLDVYFRQGRALAGIEGPTFHDARATAITRLAKKLDLLELARMVGHRDPRSLLVYYRASAADIASRLD</sequence>
<dbReference type="SUPFAM" id="SSF56349">
    <property type="entry name" value="DNA breaking-rejoining enzymes"/>
    <property type="match status" value="1"/>
</dbReference>
<dbReference type="Gene3D" id="1.10.443.10">
    <property type="entry name" value="Intergrase catalytic core"/>
    <property type="match status" value="1"/>
</dbReference>
<comment type="caution">
    <text evidence="4">The sequence shown here is derived from an EMBL/GenBank/DDBJ whole genome shotgun (WGS) entry which is preliminary data.</text>
</comment>
<reference evidence="5" key="1">
    <citation type="journal article" date="2019" name="Int. J. Syst. Evol. Microbiol.">
        <title>The Global Catalogue of Microorganisms (GCM) 10K type strain sequencing project: providing services to taxonomists for standard genome sequencing and annotation.</title>
        <authorList>
            <consortium name="The Broad Institute Genomics Platform"/>
            <consortium name="The Broad Institute Genome Sequencing Center for Infectious Disease"/>
            <person name="Wu L."/>
            <person name="Ma J."/>
        </authorList>
    </citation>
    <scope>NUCLEOTIDE SEQUENCE [LARGE SCALE GENOMIC DNA]</scope>
    <source>
        <strain evidence="5">JCM 17666</strain>
    </source>
</reference>
<dbReference type="CDD" id="cd00796">
    <property type="entry name" value="INT_Rci_Hp1_C"/>
    <property type="match status" value="1"/>
</dbReference>
<keyword evidence="2" id="KW-0233">DNA recombination</keyword>
<keyword evidence="5" id="KW-1185">Reference proteome</keyword>
<dbReference type="InterPro" id="IPR011010">
    <property type="entry name" value="DNA_brk_join_enz"/>
</dbReference>
<evidence type="ECO:0000256" key="2">
    <source>
        <dbReference type="ARBA" id="ARBA00023172"/>
    </source>
</evidence>
<organism evidence="4 5">
    <name type="scientific">Pigmentiphaga soli</name>
    <dbReference type="NCBI Taxonomy" id="1007095"/>
    <lineage>
        <taxon>Bacteria</taxon>
        <taxon>Pseudomonadati</taxon>
        <taxon>Pseudomonadota</taxon>
        <taxon>Betaproteobacteria</taxon>
        <taxon>Burkholderiales</taxon>
        <taxon>Alcaligenaceae</taxon>
        <taxon>Pigmentiphaga</taxon>
    </lineage>
</organism>
<name>A0ABP8GCE0_9BURK</name>
<dbReference type="Pfam" id="PF00589">
    <property type="entry name" value="Phage_integrase"/>
    <property type="match status" value="1"/>
</dbReference>
<feature type="domain" description="Tyr recombinase" evidence="3">
    <location>
        <begin position="162"/>
        <end position="333"/>
    </location>
</feature>
<dbReference type="InterPro" id="IPR002104">
    <property type="entry name" value="Integrase_catalytic"/>
</dbReference>
<dbReference type="InterPro" id="IPR050090">
    <property type="entry name" value="Tyrosine_recombinase_XerCD"/>
</dbReference>
<dbReference type="PROSITE" id="PS51898">
    <property type="entry name" value="TYR_RECOMBINASE"/>
    <property type="match status" value="1"/>
</dbReference>
<dbReference type="PANTHER" id="PTHR30349:SF94">
    <property type="entry name" value="INTEGRASE_RECOMBINASE HI_1414-RELATED"/>
    <property type="match status" value="1"/>
</dbReference>
<dbReference type="Proteomes" id="UP001501671">
    <property type="component" value="Unassembled WGS sequence"/>
</dbReference>
<dbReference type="InterPro" id="IPR013762">
    <property type="entry name" value="Integrase-like_cat_sf"/>
</dbReference>
<accession>A0ABP8GCE0</accession>
<dbReference type="RefSeq" id="WP_345245241.1">
    <property type="nucleotide sequence ID" value="NZ_BAABFO010000001.1"/>
</dbReference>
<proteinExistence type="predicted"/>
<gene>
    <name evidence="4" type="ORF">GCM10023144_01130</name>
</gene>
<evidence type="ECO:0000313" key="4">
    <source>
        <dbReference type="EMBL" id="GAA4321708.1"/>
    </source>
</evidence>
<dbReference type="PANTHER" id="PTHR30349">
    <property type="entry name" value="PHAGE INTEGRASE-RELATED"/>
    <property type="match status" value="1"/>
</dbReference>
<evidence type="ECO:0000259" key="3">
    <source>
        <dbReference type="PROSITE" id="PS51898"/>
    </source>
</evidence>